<comment type="caution">
    <text evidence="1">The sequence shown here is derived from an EMBL/GenBank/DDBJ whole genome shotgun (WGS) entry which is preliminary data.</text>
</comment>
<dbReference type="PANTHER" id="PTHR34605:SF3">
    <property type="entry name" value="P CELL-TYPE AGGLUTINATION PROTEIN MAP4-LIKE-RELATED"/>
    <property type="match status" value="1"/>
</dbReference>
<name>A0A8T1U0R6_9STRA</name>
<dbReference type="OrthoDB" id="123193at2759"/>
<evidence type="ECO:0008006" key="3">
    <source>
        <dbReference type="Google" id="ProtNLM"/>
    </source>
</evidence>
<dbReference type="VEuPathDB" id="FungiDB:PC110_g23744"/>
<evidence type="ECO:0000313" key="2">
    <source>
        <dbReference type="Proteomes" id="UP000688947"/>
    </source>
</evidence>
<dbReference type="EMBL" id="JAENGZ010001174">
    <property type="protein sequence ID" value="KAG6950045.1"/>
    <property type="molecule type" value="Genomic_DNA"/>
</dbReference>
<dbReference type="PANTHER" id="PTHR34605">
    <property type="entry name" value="PHAGE_INTEGRASE DOMAIN-CONTAINING PROTEIN"/>
    <property type="match status" value="1"/>
</dbReference>
<evidence type="ECO:0000313" key="1">
    <source>
        <dbReference type="EMBL" id="KAG6950045.1"/>
    </source>
</evidence>
<accession>A0A8T1U0R6</accession>
<dbReference type="AlphaFoldDB" id="A0A8T1U0R6"/>
<dbReference type="Proteomes" id="UP000688947">
    <property type="component" value="Unassembled WGS sequence"/>
</dbReference>
<proteinExistence type="predicted"/>
<sequence length="156" mass="17109">MAQGVIISHYKTDNAALCPVLGARTCLQIRTQWLAKGRTLGPYLTVSRTTTIKKSQVSHLIKAAAASLGRPRKDYLTHSLRIGGACALLAVGNGDLVIRLMGRWSSWCFTVYTRLRPGMIRDAASWMIKASTWECHELGIVPSQISCLLGGELQRV</sequence>
<protein>
    <recommendedName>
        <fullName evidence="3">Tyr recombinase domain-containing protein</fullName>
    </recommendedName>
</protein>
<gene>
    <name evidence="1" type="ORF">JG687_00014476</name>
</gene>
<reference evidence="1" key="1">
    <citation type="submission" date="2021-01" db="EMBL/GenBank/DDBJ databases">
        <title>Phytophthora aleatoria, a newly-described species from Pinus radiata is distinct from Phytophthora cactorum isolates based on comparative genomics.</title>
        <authorList>
            <person name="Mcdougal R."/>
            <person name="Panda P."/>
            <person name="Williams N."/>
            <person name="Studholme D.J."/>
        </authorList>
    </citation>
    <scope>NUCLEOTIDE SEQUENCE</scope>
    <source>
        <strain evidence="1">NZFS 3830</strain>
    </source>
</reference>
<dbReference type="InterPro" id="IPR052925">
    <property type="entry name" value="Phage_Integrase-like_Recomb"/>
</dbReference>
<organism evidence="1 2">
    <name type="scientific">Phytophthora cactorum</name>
    <dbReference type="NCBI Taxonomy" id="29920"/>
    <lineage>
        <taxon>Eukaryota</taxon>
        <taxon>Sar</taxon>
        <taxon>Stramenopiles</taxon>
        <taxon>Oomycota</taxon>
        <taxon>Peronosporomycetes</taxon>
        <taxon>Peronosporales</taxon>
        <taxon>Peronosporaceae</taxon>
        <taxon>Phytophthora</taxon>
    </lineage>
</organism>